<evidence type="ECO:0000256" key="1">
    <source>
        <dbReference type="ARBA" id="ARBA00004141"/>
    </source>
</evidence>
<sequence length="343" mass="35612">MNPYISTIFTLLLIHRAYSRSSLTPPAILAATLTALIHASHPTALPFTLLITFYVLGTTATKIKKAEKEKLTVSSGGGHGEHDGRGVKQVLANSGAASILCLVDLAVRKGTSGKGWLGGETAYVGDLLAVGVVANYAATTADTLASELGILSKRKPRLILNPWKICPPGTNGAVSAVGLGAGALGAAFIGVVSSYWFNPTTAATATTATTAATPAVSVMEFILFTTLIGFSGSLLDSIIGAIFQHSVIDIRTNRIVENPHGGKVLIIPGETSSHPHPLHMKQEVEVEKIGWDGAVGNHSKVGGSRKVVQGGLGWLDNNGVNASMAVGMILAGMVAWWALVGEY</sequence>
<comment type="similarity">
    <text evidence="2">Belongs to the TMEM19 family.</text>
</comment>
<dbReference type="OrthoDB" id="30881at2759"/>
<evidence type="ECO:0000256" key="2">
    <source>
        <dbReference type="ARBA" id="ARBA00009012"/>
    </source>
</evidence>
<evidence type="ECO:0000256" key="4">
    <source>
        <dbReference type="ARBA" id="ARBA00022989"/>
    </source>
</evidence>
<dbReference type="EMBL" id="ML121532">
    <property type="protein sequence ID" value="RPB27251.1"/>
    <property type="molecule type" value="Genomic_DNA"/>
</dbReference>
<feature type="transmembrane region" description="Helical" evidence="6">
    <location>
        <begin position="173"/>
        <end position="197"/>
    </location>
</feature>
<dbReference type="STRING" id="1051890.A0A3N4M2S9"/>
<gene>
    <name evidence="7" type="ORF">L211DRAFT_779941</name>
</gene>
<evidence type="ECO:0000256" key="6">
    <source>
        <dbReference type="SAM" id="Phobius"/>
    </source>
</evidence>
<organism evidence="7 8">
    <name type="scientific">Terfezia boudieri ATCC MYA-4762</name>
    <dbReference type="NCBI Taxonomy" id="1051890"/>
    <lineage>
        <taxon>Eukaryota</taxon>
        <taxon>Fungi</taxon>
        <taxon>Dikarya</taxon>
        <taxon>Ascomycota</taxon>
        <taxon>Pezizomycotina</taxon>
        <taxon>Pezizomycetes</taxon>
        <taxon>Pezizales</taxon>
        <taxon>Pezizaceae</taxon>
        <taxon>Terfezia</taxon>
    </lineage>
</organism>
<keyword evidence="5 6" id="KW-0472">Membrane</keyword>
<evidence type="ECO:0000313" key="7">
    <source>
        <dbReference type="EMBL" id="RPB27251.1"/>
    </source>
</evidence>
<dbReference type="Pfam" id="PF01940">
    <property type="entry name" value="DUF92"/>
    <property type="match status" value="1"/>
</dbReference>
<evidence type="ECO:0008006" key="9">
    <source>
        <dbReference type="Google" id="ProtNLM"/>
    </source>
</evidence>
<keyword evidence="3 6" id="KW-0812">Transmembrane</keyword>
<dbReference type="Proteomes" id="UP000267821">
    <property type="component" value="Unassembled WGS sequence"/>
</dbReference>
<name>A0A3N4M2S9_9PEZI</name>
<feature type="transmembrane region" description="Helical" evidence="6">
    <location>
        <begin position="221"/>
        <end position="243"/>
    </location>
</feature>
<dbReference type="AlphaFoldDB" id="A0A3N4M2S9"/>
<dbReference type="PANTHER" id="PTHR13353:SF5">
    <property type="entry name" value="TRANSMEMBRANE PROTEIN 19"/>
    <property type="match status" value="1"/>
</dbReference>
<evidence type="ECO:0000256" key="3">
    <source>
        <dbReference type="ARBA" id="ARBA00022692"/>
    </source>
</evidence>
<dbReference type="InterPro" id="IPR002794">
    <property type="entry name" value="DUF92_TMEM19"/>
</dbReference>
<reference evidence="7 8" key="1">
    <citation type="journal article" date="2018" name="Nat. Ecol. Evol.">
        <title>Pezizomycetes genomes reveal the molecular basis of ectomycorrhizal truffle lifestyle.</title>
        <authorList>
            <person name="Murat C."/>
            <person name="Payen T."/>
            <person name="Noel B."/>
            <person name="Kuo A."/>
            <person name="Morin E."/>
            <person name="Chen J."/>
            <person name="Kohler A."/>
            <person name="Krizsan K."/>
            <person name="Balestrini R."/>
            <person name="Da Silva C."/>
            <person name="Montanini B."/>
            <person name="Hainaut M."/>
            <person name="Levati E."/>
            <person name="Barry K.W."/>
            <person name="Belfiori B."/>
            <person name="Cichocki N."/>
            <person name="Clum A."/>
            <person name="Dockter R.B."/>
            <person name="Fauchery L."/>
            <person name="Guy J."/>
            <person name="Iotti M."/>
            <person name="Le Tacon F."/>
            <person name="Lindquist E.A."/>
            <person name="Lipzen A."/>
            <person name="Malagnac F."/>
            <person name="Mello A."/>
            <person name="Molinier V."/>
            <person name="Miyauchi S."/>
            <person name="Poulain J."/>
            <person name="Riccioni C."/>
            <person name="Rubini A."/>
            <person name="Sitrit Y."/>
            <person name="Splivallo R."/>
            <person name="Traeger S."/>
            <person name="Wang M."/>
            <person name="Zifcakova L."/>
            <person name="Wipf D."/>
            <person name="Zambonelli A."/>
            <person name="Paolocci F."/>
            <person name="Nowrousian M."/>
            <person name="Ottonello S."/>
            <person name="Baldrian P."/>
            <person name="Spatafora J.W."/>
            <person name="Henrissat B."/>
            <person name="Nagy L.G."/>
            <person name="Aury J.M."/>
            <person name="Wincker P."/>
            <person name="Grigoriev I.V."/>
            <person name="Bonfante P."/>
            <person name="Martin F.M."/>
        </authorList>
    </citation>
    <scope>NUCLEOTIDE SEQUENCE [LARGE SCALE GENOMIC DNA]</scope>
    <source>
        <strain evidence="7 8">ATCC MYA-4762</strain>
    </source>
</reference>
<proteinExistence type="inferred from homology"/>
<feature type="transmembrane region" description="Helical" evidence="6">
    <location>
        <begin position="319"/>
        <end position="339"/>
    </location>
</feature>
<evidence type="ECO:0000313" key="8">
    <source>
        <dbReference type="Proteomes" id="UP000267821"/>
    </source>
</evidence>
<comment type="subcellular location">
    <subcellularLocation>
        <location evidence="1">Membrane</location>
        <topology evidence="1">Multi-pass membrane protein</topology>
    </subcellularLocation>
</comment>
<protein>
    <recommendedName>
        <fullName evidence="9">DUF92-domain-containing protein</fullName>
    </recommendedName>
</protein>
<dbReference type="InParanoid" id="A0A3N4M2S9"/>
<evidence type="ECO:0000256" key="5">
    <source>
        <dbReference type="ARBA" id="ARBA00023136"/>
    </source>
</evidence>
<dbReference type="PANTHER" id="PTHR13353">
    <property type="entry name" value="TRANSMEMBRANE PROTEIN 19"/>
    <property type="match status" value="1"/>
</dbReference>
<dbReference type="GO" id="GO:0016020">
    <property type="term" value="C:membrane"/>
    <property type="evidence" value="ECO:0007669"/>
    <property type="project" value="UniProtKB-SubCell"/>
</dbReference>
<accession>A0A3N4M2S9</accession>
<keyword evidence="4 6" id="KW-1133">Transmembrane helix</keyword>
<feature type="transmembrane region" description="Helical" evidence="6">
    <location>
        <begin position="43"/>
        <end position="61"/>
    </location>
</feature>
<keyword evidence="8" id="KW-1185">Reference proteome</keyword>